<dbReference type="SUPFAM" id="SSF51735">
    <property type="entry name" value="NAD(P)-binding Rossmann-fold domains"/>
    <property type="match status" value="1"/>
</dbReference>
<dbReference type="eggNOG" id="COG0673">
    <property type="taxonomic scope" value="Bacteria"/>
</dbReference>
<dbReference type="InterPro" id="IPR036291">
    <property type="entry name" value="NAD(P)-bd_dom_sf"/>
</dbReference>
<dbReference type="KEGG" id="ote:Oter_2086"/>
<dbReference type="GO" id="GO:0000166">
    <property type="term" value="F:nucleotide binding"/>
    <property type="evidence" value="ECO:0007669"/>
    <property type="project" value="InterPro"/>
</dbReference>
<dbReference type="STRING" id="452637.Oter_2086"/>
<feature type="domain" description="GFO/IDH/MocA-like oxidoreductase" evidence="2">
    <location>
        <begin position="166"/>
        <end position="243"/>
    </location>
</feature>
<feature type="domain" description="Gfo/Idh/MocA-like oxidoreductase N-terminal" evidence="1">
    <location>
        <begin position="19"/>
        <end position="135"/>
    </location>
</feature>
<evidence type="ECO:0000259" key="2">
    <source>
        <dbReference type="Pfam" id="PF22725"/>
    </source>
</evidence>
<dbReference type="PANTHER" id="PTHR43377:SF1">
    <property type="entry name" value="BILIVERDIN REDUCTASE A"/>
    <property type="match status" value="1"/>
</dbReference>
<proteinExistence type="predicted"/>
<name>B1ZMU1_OPITP</name>
<organism evidence="3 4">
    <name type="scientific">Opitutus terrae (strain DSM 11246 / JCM 15787 / PB90-1)</name>
    <dbReference type="NCBI Taxonomy" id="452637"/>
    <lineage>
        <taxon>Bacteria</taxon>
        <taxon>Pseudomonadati</taxon>
        <taxon>Verrucomicrobiota</taxon>
        <taxon>Opitutia</taxon>
        <taxon>Opitutales</taxon>
        <taxon>Opitutaceae</taxon>
        <taxon>Opitutus</taxon>
    </lineage>
</organism>
<dbReference type="OrthoDB" id="9815825at2"/>
<dbReference type="Pfam" id="PF01408">
    <property type="entry name" value="GFO_IDH_MocA"/>
    <property type="match status" value="1"/>
</dbReference>
<dbReference type="Gene3D" id="3.40.50.720">
    <property type="entry name" value="NAD(P)-binding Rossmann-like Domain"/>
    <property type="match status" value="1"/>
</dbReference>
<evidence type="ECO:0000259" key="1">
    <source>
        <dbReference type="Pfam" id="PF01408"/>
    </source>
</evidence>
<dbReference type="Pfam" id="PF22725">
    <property type="entry name" value="GFO_IDH_MocA_C3"/>
    <property type="match status" value="1"/>
</dbReference>
<dbReference type="Proteomes" id="UP000007013">
    <property type="component" value="Chromosome"/>
</dbReference>
<accession>B1ZMU1</accession>
<keyword evidence="4" id="KW-1185">Reference proteome</keyword>
<dbReference type="InterPro" id="IPR051450">
    <property type="entry name" value="Gfo/Idh/MocA_Oxidoreductases"/>
</dbReference>
<dbReference type="InterPro" id="IPR055170">
    <property type="entry name" value="GFO_IDH_MocA-like_dom"/>
</dbReference>
<dbReference type="RefSeq" id="WP_012374906.1">
    <property type="nucleotide sequence ID" value="NC_010571.1"/>
</dbReference>
<evidence type="ECO:0000313" key="3">
    <source>
        <dbReference type="EMBL" id="ACB75369.1"/>
    </source>
</evidence>
<gene>
    <name evidence="3" type="ordered locus">Oter_2086</name>
</gene>
<sequence length="341" mass="36442">MALLGTLKSKLGKGPRDRVRCGVAGVGSLGQHHARIYSTLPNVEFAGIFETSDARAAEICAKLNCRRFASLEELGAACDAVSVVVPTDKHEAVALPLLAQGCHLLIEKPICASLAEAERVLAAAQTQGVIVQVGHVEHFNPVMSFLEKEVSRPGYITTERLAPYQTRGTEVGVVLDLMIHDIGIVLALVKSPIKRIDSVGISVLSKTEDIANARIEFESGCVANLSASRLSLKKNREIRVFQDNAYLSLDFMNQKGHLVKKSDLVAYGLKLKVGLAKPGDVSSVPVQEIPIEKGEPLAIELASFVNSVAQAQQPKVGAALGKSALDVAITITDQIKQAGKR</sequence>
<dbReference type="SUPFAM" id="SSF55347">
    <property type="entry name" value="Glyceraldehyde-3-phosphate dehydrogenase-like, C-terminal domain"/>
    <property type="match status" value="1"/>
</dbReference>
<dbReference type="PANTHER" id="PTHR43377">
    <property type="entry name" value="BILIVERDIN REDUCTASE A"/>
    <property type="match status" value="1"/>
</dbReference>
<reference evidence="3 4" key="1">
    <citation type="journal article" date="2011" name="J. Bacteriol.">
        <title>Genome sequence of the verrucomicrobium Opitutus terrae PB90-1, an abundant inhabitant of rice paddy soil ecosystems.</title>
        <authorList>
            <person name="van Passel M.W."/>
            <person name="Kant R."/>
            <person name="Palva A."/>
            <person name="Copeland A."/>
            <person name="Lucas S."/>
            <person name="Lapidus A."/>
            <person name="Glavina del Rio T."/>
            <person name="Pitluck S."/>
            <person name="Goltsman E."/>
            <person name="Clum A."/>
            <person name="Sun H."/>
            <person name="Schmutz J."/>
            <person name="Larimer F.W."/>
            <person name="Land M.L."/>
            <person name="Hauser L."/>
            <person name="Kyrpides N."/>
            <person name="Mikhailova N."/>
            <person name="Richardson P.P."/>
            <person name="Janssen P.H."/>
            <person name="de Vos W.M."/>
            <person name="Smidt H."/>
        </authorList>
    </citation>
    <scope>NUCLEOTIDE SEQUENCE [LARGE SCALE GENOMIC DNA]</scope>
    <source>
        <strain evidence="4">DSM 11246 / JCM 15787 / PB90-1</strain>
    </source>
</reference>
<evidence type="ECO:0000313" key="4">
    <source>
        <dbReference type="Proteomes" id="UP000007013"/>
    </source>
</evidence>
<protein>
    <submittedName>
        <fullName evidence="3">Oxidoreductase domain protein</fullName>
    </submittedName>
</protein>
<dbReference type="Gene3D" id="3.30.360.10">
    <property type="entry name" value="Dihydrodipicolinate Reductase, domain 2"/>
    <property type="match status" value="1"/>
</dbReference>
<dbReference type="EMBL" id="CP001032">
    <property type="protein sequence ID" value="ACB75369.1"/>
    <property type="molecule type" value="Genomic_DNA"/>
</dbReference>
<dbReference type="AlphaFoldDB" id="B1ZMU1"/>
<dbReference type="InterPro" id="IPR000683">
    <property type="entry name" value="Gfo/Idh/MocA-like_OxRdtase_N"/>
</dbReference>
<dbReference type="HOGENOM" id="CLU_023194_10_0_0"/>